<protein>
    <recommendedName>
        <fullName evidence="3">Condensation domain-containing protein</fullName>
    </recommendedName>
</protein>
<reference evidence="1 2" key="1">
    <citation type="journal article" date="2024" name="Microbiology">
        <title>Methylomarinum rosea sp. nov., a novel halophilic methanotrophic bacterium from the hypersaline Lake Elton.</title>
        <authorList>
            <person name="Suleimanov R.Z."/>
            <person name="Oshkin I.Y."/>
            <person name="Danilova O.V."/>
            <person name="Suzina N.E."/>
            <person name="Dedysh S.N."/>
        </authorList>
    </citation>
    <scope>NUCLEOTIDE SEQUENCE [LARGE SCALE GENOMIC DNA]</scope>
    <source>
        <strain evidence="1 2">Ch1-1</strain>
    </source>
</reference>
<evidence type="ECO:0000313" key="1">
    <source>
        <dbReference type="EMBL" id="XBS21623.1"/>
    </source>
</evidence>
<dbReference type="EMBL" id="CP157743">
    <property type="protein sequence ID" value="XBS21623.1"/>
    <property type="molecule type" value="Genomic_DNA"/>
</dbReference>
<proteinExistence type="predicted"/>
<dbReference type="KEGG" id="mech:Q9L42_005730"/>
<accession>A0AAU7NXC9</accession>
<dbReference type="Proteomes" id="UP001225378">
    <property type="component" value="Chromosome"/>
</dbReference>
<sequence length="443" mass="50861">MSINKETILERLNPADSFTLAMDEEIRHDGLAGSYGCFALELSNMPDTDALSQRIDEFTERFPVAQACLRQIGRRYYWCKRDEPPTLFFDHRCPEGQHEDDFQRDVIDRLINEKQAREDTTPIEFHLISGPTQQTFFTRWIHPFCDARGADLILKYLCTADEAKRRQFGQPETDPLVNVQLGKYRWWQKIGLLWKGKRYIDSLDSLKSIQPFDCEAPPQRLNYSIQRLSEEQTERVIKLARQHVGLTGTSLYYIGCLMRALAKMAPDNPGAAYCAPYAFNLRKQRALTPMTGNHVCALFAQAPRELVEDRQALFDHLKRQNVQVIRQQLDYAFLPLMWAGSWLSLAEYGKTLRLSYGSGKERSSFWFSDIGRLDIPAGSFPGAEIRGVYPVCQVTTPPGLAFLSSIYRNRLTLSYNFVEPICNPDQIEQLHRLMLAELLGEAA</sequence>
<evidence type="ECO:0008006" key="3">
    <source>
        <dbReference type="Google" id="ProtNLM"/>
    </source>
</evidence>
<organism evidence="1 2">
    <name type="scientific">Methylomarinum roseum</name>
    <dbReference type="NCBI Taxonomy" id="3067653"/>
    <lineage>
        <taxon>Bacteria</taxon>
        <taxon>Pseudomonadati</taxon>
        <taxon>Pseudomonadota</taxon>
        <taxon>Gammaproteobacteria</taxon>
        <taxon>Methylococcales</taxon>
        <taxon>Methylococcaceae</taxon>
        <taxon>Methylomarinum</taxon>
    </lineage>
</organism>
<name>A0AAU7NXC9_9GAMM</name>
<dbReference type="AlphaFoldDB" id="A0AAU7NXC9"/>
<gene>
    <name evidence="1" type="ORF">Q9L42_005730</name>
</gene>
<evidence type="ECO:0000313" key="2">
    <source>
        <dbReference type="Proteomes" id="UP001225378"/>
    </source>
</evidence>
<dbReference type="RefSeq" id="WP_349432252.1">
    <property type="nucleotide sequence ID" value="NZ_CP157743.1"/>
</dbReference>
<keyword evidence="2" id="KW-1185">Reference proteome</keyword>